<dbReference type="Gene3D" id="1.25.10.10">
    <property type="entry name" value="Leucine-rich Repeat Variant"/>
    <property type="match status" value="2"/>
</dbReference>
<feature type="domain" description="U-box" evidence="4">
    <location>
        <begin position="153"/>
        <end position="290"/>
    </location>
</feature>
<dbReference type="FunFam" id="1.25.10.10:FF:000593">
    <property type="entry name" value="U-box domain-containing protein 4"/>
    <property type="match status" value="1"/>
</dbReference>
<dbReference type="InterPro" id="IPR058678">
    <property type="entry name" value="ARM_PUB"/>
</dbReference>
<dbReference type="PANTHER" id="PTHR23315:SF120">
    <property type="entry name" value="ARM REPEAT SUPERFAMILY PROTEIN"/>
    <property type="match status" value="1"/>
</dbReference>
<reference evidence="5 6" key="1">
    <citation type="journal article" date="2018" name="PLoS Genet.">
        <title>Population sequencing reveals clonal diversity and ancestral inbreeding in the grapevine cultivar Chardonnay.</title>
        <authorList>
            <person name="Roach M.J."/>
            <person name="Johnson D.L."/>
            <person name="Bohlmann J."/>
            <person name="van Vuuren H.J."/>
            <person name="Jones S.J."/>
            <person name="Pretorius I.S."/>
            <person name="Schmidt S.A."/>
            <person name="Borneman A.R."/>
        </authorList>
    </citation>
    <scope>NUCLEOTIDE SEQUENCE [LARGE SCALE GENOMIC DNA]</scope>
    <source>
        <strain evidence="6">cv. Chardonnay</strain>
        <tissue evidence="5">Leaf</tissue>
    </source>
</reference>
<dbReference type="AlphaFoldDB" id="A0A438EFX0"/>
<evidence type="ECO:0000313" key="6">
    <source>
        <dbReference type="Proteomes" id="UP000288805"/>
    </source>
</evidence>
<evidence type="ECO:0000256" key="3">
    <source>
        <dbReference type="PROSITE-ProRule" id="PRU00259"/>
    </source>
</evidence>
<feature type="repeat" description="ARM" evidence="3">
    <location>
        <begin position="81"/>
        <end position="123"/>
    </location>
</feature>
<dbReference type="InterPro" id="IPR011989">
    <property type="entry name" value="ARM-like"/>
</dbReference>
<dbReference type="EMBL" id="QGNW01001302">
    <property type="protein sequence ID" value="RVW46565.1"/>
    <property type="molecule type" value="Genomic_DNA"/>
</dbReference>
<protein>
    <submittedName>
        <fullName evidence="5">U-box domain-containing protein 4</fullName>
    </submittedName>
</protein>
<dbReference type="InterPro" id="IPR000225">
    <property type="entry name" value="Armadillo"/>
</dbReference>
<sequence length="338" mass="36495">MEEEVVDALLNGDRETQIRAATDLGGLIGRQRHKLAERGVVPPLLSMLHSQDFEAVEAALFALLRLASGSERNKVRIAKAGAIPVLLSLLQCQSEVLMDLAMAALLILSSCRANKLLIAASGAIQILVEMLSGDNTGGDNNGSSMSMQAKLDAISTFQNLSTCHEIIPLVVSSGAVFSLLQLLCGCDKSSELVQKVISLLETMASWSEIAVEEVAGTGGAIQALVEIVEEGSPQCQEHAVGILLLICKSCREKYRGLILREGIMPGLLQLSVHGTWRAKDMAQDLLLLLRECPNYGSRKKQLKNEHLEQIMKEIDAEGEEVAGTALRMVEEMIAKLNV</sequence>
<name>A0A438EFX0_VITVI</name>
<gene>
    <name evidence="5" type="primary">PUB4_17</name>
    <name evidence="5" type="ORF">CK203_067412</name>
</gene>
<dbReference type="SUPFAM" id="SSF48371">
    <property type="entry name" value="ARM repeat"/>
    <property type="match status" value="1"/>
</dbReference>
<evidence type="ECO:0000259" key="4">
    <source>
        <dbReference type="Pfam" id="PF25598"/>
    </source>
</evidence>
<proteinExistence type="predicted"/>
<evidence type="ECO:0000313" key="5">
    <source>
        <dbReference type="EMBL" id="RVW46565.1"/>
    </source>
</evidence>
<accession>A0A438EFX0</accession>
<comment type="caution">
    <text evidence="5">The sequence shown here is derived from an EMBL/GenBank/DDBJ whole genome shotgun (WGS) entry which is preliminary data.</text>
</comment>
<organism evidence="5 6">
    <name type="scientific">Vitis vinifera</name>
    <name type="common">Grape</name>
    <dbReference type="NCBI Taxonomy" id="29760"/>
    <lineage>
        <taxon>Eukaryota</taxon>
        <taxon>Viridiplantae</taxon>
        <taxon>Streptophyta</taxon>
        <taxon>Embryophyta</taxon>
        <taxon>Tracheophyta</taxon>
        <taxon>Spermatophyta</taxon>
        <taxon>Magnoliopsida</taxon>
        <taxon>eudicotyledons</taxon>
        <taxon>Gunneridae</taxon>
        <taxon>Pentapetalae</taxon>
        <taxon>rosids</taxon>
        <taxon>Vitales</taxon>
        <taxon>Vitaceae</taxon>
        <taxon>Viteae</taxon>
        <taxon>Vitis</taxon>
    </lineage>
</organism>
<dbReference type="FunFam" id="1.25.10.10:FF:000952">
    <property type="entry name" value="U-box domain-containing protein 4"/>
    <property type="match status" value="1"/>
</dbReference>
<keyword evidence="1" id="KW-0677">Repeat</keyword>
<feature type="repeat" description="ARM" evidence="3">
    <location>
        <begin position="39"/>
        <end position="81"/>
    </location>
</feature>
<evidence type="ECO:0000256" key="1">
    <source>
        <dbReference type="ARBA" id="ARBA00022737"/>
    </source>
</evidence>
<dbReference type="InterPro" id="IPR016024">
    <property type="entry name" value="ARM-type_fold"/>
</dbReference>
<dbReference type="PROSITE" id="PS50176">
    <property type="entry name" value="ARM_REPEAT"/>
    <property type="match status" value="2"/>
</dbReference>
<evidence type="ECO:0000256" key="2">
    <source>
        <dbReference type="ARBA" id="ARBA00022786"/>
    </source>
</evidence>
<dbReference type="Proteomes" id="UP000288805">
    <property type="component" value="Unassembled WGS sequence"/>
</dbReference>
<dbReference type="Pfam" id="PF25598">
    <property type="entry name" value="ARM_PUB"/>
    <property type="match status" value="1"/>
</dbReference>
<dbReference type="PANTHER" id="PTHR23315">
    <property type="entry name" value="U BOX DOMAIN-CONTAINING"/>
    <property type="match status" value="1"/>
</dbReference>
<keyword evidence="2" id="KW-0833">Ubl conjugation pathway</keyword>
<dbReference type="SMART" id="SM00185">
    <property type="entry name" value="ARM"/>
    <property type="match status" value="5"/>
</dbReference>